<keyword evidence="9" id="KW-1133">Transmembrane helix</keyword>
<evidence type="ECO:0000256" key="7">
    <source>
        <dbReference type="ARBA" id="ARBA00022777"/>
    </source>
</evidence>
<feature type="binding site" evidence="12">
    <location>
        <position position="342"/>
    </location>
    <ligand>
        <name>ATP</name>
        <dbReference type="ChEBI" id="CHEBI:30616"/>
    </ligand>
</feature>
<feature type="chain" id="PRO_5042868726" description="Protein kinase domain-containing protein" evidence="14">
    <location>
        <begin position="24"/>
        <end position="813"/>
    </location>
</feature>
<keyword evidence="3" id="KW-0808">Transferase</keyword>
<keyword evidence="11" id="KW-0325">Glycoprotein</keyword>
<dbReference type="GO" id="GO:0005886">
    <property type="term" value="C:plasma membrane"/>
    <property type="evidence" value="ECO:0007669"/>
    <property type="project" value="UniProtKB-ARBA"/>
</dbReference>
<dbReference type="SUPFAM" id="SSF56112">
    <property type="entry name" value="Protein kinase-like (PK-like)"/>
    <property type="match status" value="1"/>
</dbReference>
<reference evidence="16 17" key="1">
    <citation type="submission" date="2024-01" db="EMBL/GenBank/DDBJ databases">
        <title>The genomes of 5 underutilized Papilionoideae crops provide insights into root nodulation and disease resistanc.</title>
        <authorList>
            <person name="Jiang F."/>
        </authorList>
    </citation>
    <scope>NUCLEOTIDE SEQUENCE [LARGE SCALE GENOMIC DNA]</scope>
    <source>
        <strain evidence="16">JINMINGXINNONG_FW02</strain>
        <tissue evidence="16">Leaves</tissue>
    </source>
</reference>
<evidence type="ECO:0000313" key="17">
    <source>
        <dbReference type="Proteomes" id="UP001374584"/>
    </source>
</evidence>
<evidence type="ECO:0000256" key="14">
    <source>
        <dbReference type="SAM" id="SignalP"/>
    </source>
</evidence>
<dbReference type="AlphaFoldDB" id="A0AAN9R3S4"/>
<evidence type="ECO:0000256" key="1">
    <source>
        <dbReference type="ARBA" id="ARBA00004167"/>
    </source>
</evidence>
<organism evidence="16 17">
    <name type="scientific">Phaseolus coccineus</name>
    <name type="common">Scarlet runner bean</name>
    <name type="synonym">Phaseolus multiflorus</name>
    <dbReference type="NCBI Taxonomy" id="3886"/>
    <lineage>
        <taxon>Eukaryota</taxon>
        <taxon>Viridiplantae</taxon>
        <taxon>Streptophyta</taxon>
        <taxon>Embryophyta</taxon>
        <taxon>Tracheophyta</taxon>
        <taxon>Spermatophyta</taxon>
        <taxon>Magnoliopsida</taxon>
        <taxon>eudicotyledons</taxon>
        <taxon>Gunneridae</taxon>
        <taxon>Pentapetalae</taxon>
        <taxon>rosids</taxon>
        <taxon>fabids</taxon>
        <taxon>Fabales</taxon>
        <taxon>Fabaceae</taxon>
        <taxon>Papilionoideae</taxon>
        <taxon>50 kb inversion clade</taxon>
        <taxon>NPAAA clade</taxon>
        <taxon>indigoferoid/millettioid clade</taxon>
        <taxon>Phaseoleae</taxon>
        <taxon>Phaseolus</taxon>
    </lineage>
</organism>
<sequence length="813" mass="91394">MYLVYVILLFWQLLLLSAGNANGHSSGCPDSFDCGSLGTISFPFTTSEHQNCGVLAIHGCNNRNQTAPKHVQLRSGGKFLQVTNIVRWSSPGVSIIDEDFGKLLVNSNCDALSYNITVPPSSLFGVFYLENNITAFNCSRDKDLSHSNDFINYTGCHPFDFYFAPSSSALAYLGSLASSCSKVELSVRQDSLFFKDPFGFLTPQITFKFQFSNDCQQCHRRGGNCRPDRNGNPHCAVRKSGFSTRKLALMLGIGFGPWVIFGLFLTLRYCRQKYVESRNTRSDSFQNSDTESERIFFGVPVFSYKELQEATNNFDPTRKLGDGGFGIVYYGTLRDGREVAIKHLFEHNYKRVEQLMNEIEILTRLRHRNLVSLFGCTSRHGHELLLVYEYIPNGTVASHLHGELARVGLLTWPIRMQIAVDTATALSYLHASNIIHRDVKTNNVLLDINFSVKVADFGLSRLLPNDVSHVSTAPQGSPGYLDPEYFQCYRLTDKSDVYSFGVVLMELISSMPAVDAARERDEVNLANLCMKKIQKGKLSELVDPSFGFESDQVVKRMVTSVAELAFRCVQGDNELRPSMDQVLEALKKIQSGSYEYENLEKGDDDGNVIPSTSSEEVQPPPSASRNSGQIGILMNNKLSSPRSFTEKWESESTTPSVSEFQRDKDCGKKRAENRVRKRPQITQYMAALQKFKLFATPCGVGQSPTQSPRTSPLVQFRRPKTSLRTLLSLNRSPRQAVEKDPMRRHSLKALFVSSPPREELLHDHEKTPMLASVAVPHSWSNEPGSTNSPWTGFRCRSLLKRKYWRPLLLTIPE</sequence>
<feature type="domain" description="Protein kinase" evidence="15">
    <location>
        <begin position="314"/>
        <end position="589"/>
    </location>
</feature>
<comment type="subcellular location">
    <subcellularLocation>
        <location evidence="1">Membrane</location>
        <topology evidence="1">Single-pass membrane protein</topology>
    </subcellularLocation>
</comment>
<dbReference type="PROSITE" id="PS00108">
    <property type="entry name" value="PROTEIN_KINASE_ST"/>
    <property type="match status" value="1"/>
</dbReference>
<dbReference type="GO" id="GO:0004674">
    <property type="term" value="F:protein serine/threonine kinase activity"/>
    <property type="evidence" value="ECO:0007669"/>
    <property type="project" value="UniProtKB-KW"/>
</dbReference>
<protein>
    <recommendedName>
        <fullName evidence="15">Protein kinase domain-containing protein</fullName>
    </recommendedName>
</protein>
<evidence type="ECO:0000256" key="11">
    <source>
        <dbReference type="ARBA" id="ARBA00023180"/>
    </source>
</evidence>
<keyword evidence="4" id="KW-0812">Transmembrane</keyword>
<feature type="signal peptide" evidence="14">
    <location>
        <begin position="1"/>
        <end position="23"/>
    </location>
</feature>
<dbReference type="PROSITE" id="PS00107">
    <property type="entry name" value="PROTEIN_KINASE_ATP"/>
    <property type="match status" value="1"/>
</dbReference>
<keyword evidence="17" id="KW-1185">Reference proteome</keyword>
<keyword evidence="6 12" id="KW-0547">Nucleotide-binding</keyword>
<dbReference type="Gene3D" id="1.10.510.10">
    <property type="entry name" value="Transferase(Phosphotransferase) domain 1"/>
    <property type="match status" value="1"/>
</dbReference>
<keyword evidence="7" id="KW-0418">Kinase</keyword>
<evidence type="ECO:0000256" key="9">
    <source>
        <dbReference type="ARBA" id="ARBA00022989"/>
    </source>
</evidence>
<evidence type="ECO:0000256" key="3">
    <source>
        <dbReference type="ARBA" id="ARBA00022679"/>
    </source>
</evidence>
<evidence type="ECO:0000256" key="5">
    <source>
        <dbReference type="ARBA" id="ARBA00022729"/>
    </source>
</evidence>
<keyword evidence="5 14" id="KW-0732">Signal</keyword>
<dbReference type="InterPro" id="IPR017441">
    <property type="entry name" value="Protein_kinase_ATP_BS"/>
</dbReference>
<evidence type="ECO:0000256" key="4">
    <source>
        <dbReference type="ARBA" id="ARBA00022692"/>
    </source>
</evidence>
<dbReference type="InterPro" id="IPR008271">
    <property type="entry name" value="Ser/Thr_kinase_AS"/>
</dbReference>
<evidence type="ECO:0000256" key="10">
    <source>
        <dbReference type="ARBA" id="ARBA00023136"/>
    </source>
</evidence>
<dbReference type="FunFam" id="1.10.510.10:FF:000161">
    <property type="entry name" value="Wall-associated receptor kinase-like 20"/>
    <property type="match status" value="1"/>
</dbReference>
<dbReference type="GO" id="GO:0005524">
    <property type="term" value="F:ATP binding"/>
    <property type="evidence" value="ECO:0007669"/>
    <property type="project" value="UniProtKB-UniRule"/>
</dbReference>
<feature type="region of interest" description="Disordered" evidence="13">
    <location>
        <begin position="597"/>
        <end position="674"/>
    </location>
</feature>
<keyword evidence="2" id="KW-0723">Serine/threonine-protein kinase</keyword>
<evidence type="ECO:0000313" key="16">
    <source>
        <dbReference type="EMBL" id="KAK7357756.1"/>
    </source>
</evidence>
<dbReference type="Proteomes" id="UP001374584">
    <property type="component" value="Unassembled WGS sequence"/>
</dbReference>
<evidence type="ECO:0000256" key="2">
    <source>
        <dbReference type="ARBA" id="ARBA00022527"/>
    </source>
</evidence>
<dbReference type="SMART" id="SM00220">
    <property type="entry name" value="S_TKc"/>
    <property type="match status" value="1"/>
</dbReference>
<evidence type="ECO:0000256" key="12">
    <source>
        <dbReference type="PROSITE-ProRule" id="PRU10141"/>
    </source>
</evidence>
<dbReference type="PROSITE" id="PS50011">
    <property type="entry name" value="PROTEIN_KINASE_DOM"/>
    <property type="match status" value="1"/>
</dbReference>
<dbReference type="InterPro" id="IPR000719">
    <property type="entry name" value="Prot_kinase_dom"/>
</dbReference>
<proteinExistence type="predicted"/>
<feature type="compositionally biased region" description="Basic and acidic residues" evidence="13">
    <location>
        <begin position="660"/>
        <end position="674"/>
    </location>
</feature>
<dbReference type="Pfam" id="PF07714">
    <property type="entry name" value="PK_Tyr_Ser-Thr"/>
    <property type="match status" value="1"/>
</dbReference>
<keyword evidence="10" id="KW-0472">Membrane</keyword>
<dbReference type="InterPro" id="IPR011009">
    <property type="entry name" value="Kinase-like_dom_sf"/>
</dbReference>
<dbReference type="PANTHER" id="PTHR46008">
    <property type="entry name" value="LEAF RUST 10 DISEASE-RESISTANCE LOCUS RECEPTOR-LIKE PROTEIN KINASE-LIKE 1.4"/>
    <property type="match status" value="1"/>
</dbReference>
<dbReference type="Gene3D" id="3.30.200.20">
    <property type="entry name" value="Phosphorylase Kinase, domain 1"/>
    <property type="match status" value="1"/>
</dbReference>
<name>A0AAN9R3S4_PHACN</name>
<keyword evidence="8 12" id="KW-0067">ATP-binding</keyword>
<gene>
    <name evidence="16" type="ORF">VNO80_17052</name>
</gene>
<accession>A0AAN9R3S4</accession>
<comment type="caution">
    <text evidence="16">The sequence shown here is derived from an EMBL/GenBank/DDBJ whole genome shotgun (WGS) entry which is preliminary data.</text>
</comment>
<evidence type="ECO:0000256" key="13">
    <source>
        <dbReference type="SAM" id="MobiDB-lite"/>
    </source>
</evidence>
<evidence type="ECO:0000256" key="8">
    <source>
        <dbReference type="ARBA" id="ARBA00022840"/>
    </source>
</evidence>
<dbReference type="PANTHER" id="PTHR46008:SF2">
    <property type="entry name" value="LEAF RUST 10 DISEASE-RESISTANCE LOCUS RECEPTOR-LIKE PROTEIN KINASE-LIKE 1.4"/>
    <property type="match status" value="1"/>
</dbReference>
<evidence type="ECO:0000256" key="6">
    <source>
        <dbReference type="ARBA" id="ARBA00022741"/>
    </source>
</evidence>
<evidence type="ECO:0000259" key="15">
    <source>
        <dbReference type="PROSITE" id="PS50011"/>
    </source>
</evidence>
<dbReference type="InterPro" id="IPR001245">
    <property type="entry name" value="Ser-Thr/Tyr_kinase_cat_dom"/>
</dbReference>
<dbReference type="EMBL" id="JAYMYR010000006">
    <property type="protein sequence ID" value="KAK7357756.1"/>
    <property type="molecule type" value="Genomic_DNA"/>
</dbReference>